<keyword evidence="1" id="KW-0472">Membrane</keyword>
<dbReference type="EMBL" id="FNET01000008">
    <property type="protein sequence ID" value="SDK98739.1"/>
    <property type="molecule type" value="Genomic_DNA"/>
</dbReference>
<dbReference type="InterPro" id="IPR019692">
    <property type="entry name" value="CFP-6_PH"/>
</dbReference>
<dbReference type="RefSeq" id="WP_176929709.1">
    <property type="nucleotide sequence ID" value="NZ_FNET01000008.1"/>
</dbReference>
<dbReference type="Pfam" id="PF10756">
    <property type="entry name" value="bPH_6"/>
    <property type="match status" value="1"/>
</dbReference>
<reference evidence="4" key="1">
    <citation type="submission" date="2016-10" db="EMBL/GenBank/DDBJ databases">
        <authorList>
            <person name="Varghese N."/>
            <person name="Submissions S."/>
        </authorList>
    </citation>
    <scope>NUCLEOTIDE SEQUENCE [LARGE SCALE GENOMIC DNA]</scope>
    <source>
        <strain evidence="4">DSM 44796</strain>
    </source>
</reference>
<accession>A0A1G9GDI2</accession>
<proteinExistence type="predicted"/>
<keyword evidence="1" id="KW-0812">Transmembrane</keyword>
<protein>
    <submittedName>
        <fullName evidence="3">PH domain-containing protein</fullName>
    </submittedName>
</protein>
<gene>
    <name evidence="3" type="ORF">SAMN04488074_108176</name>
</gene>
<dbReference type="AlphaFoldDB" id="A0A1G9GDI2"/>
<feature type="transmembrane region" description="Helical" evidence="1">
    <location>
        <begin position="38"/>
        <end position="56"/>
    </location>
</feature>
<evidence type="ECO:0000256" key="1">
    <source>
        <dbReference type="SAM" id="Phobius"/>
    </source>
</evidence>
<dbReference type="Proteomes" id="UP000199682">
    <property type="component" value="Unassembled WGS sequence"/>
</dbReference>
<organism evidence="3 4">
    <name type="scientific">Lentzea albidocapillata subsp. violacea</name>
    <dbReference type="NCBI Taxonomy" id="128104"/>
    <lineage>
        <taxon>Bacteria</taxon>
        <taxon>Bacillati</taxon>
        <taxon>Actinomycetota</taxon>
        <taxon>Actinomycetes</taxon>
        <taxon>Pseudonocardiales</taxon>
        <taxon>Pseudonocardiaceae</taxon>
        <taxon>Lentzea</taxon>
    </lineage>
</organism>
<feature type="transmembrane region" description="Helical" evidence="1">
    <location>
        <begin position="12"/>
        <end position="32"/>
    </location>
</feature>
<sequence>MGERVNHVQPRYRSTGLFVTGMPVLAALFFVIFGTPGFGQVAFLCIAAPLSGLGMWRVWHIGVEIGPDGVVVRNLIETVELRWQDIARVEYLRPNVLPRWRNGLHIFLLDGSSVECQAFPGGMNDDQKAVRSVLAALNRR</sequence>
<evidence type="ECO:0000313" key="3">
    <source>
        <dbReference type="EMBL" id="SDK98739.1"/>
    </source>
</evidence>
<name>A0A1G9GDI2_9PSEU</name>
<evidence type="ECO:0000259" key="2">
    <source>
        <dbReference type="Pfam" id="PF10756"/>
    </source>
</evidence>
<evidence type="ECO:0000313" key="4">
    <source>
        <dbReference type="Proteomes" id="UP000199682"/>
    </source>
</evidence>
<keyword evidence="1" id="KW-1133">Transmembrane helix</keyword>
<feature type="domain" description="Low molecular weight protein antigen 6 PH" evidence="2">
    <location>
        <begin position="63"/>
        <end position="91"/>
    </location>
</feature>